<feature type="domain" description="2EXR" evidence="1">
    <location>
        <begin position="27"/>
        <end position="138"/>
    </location>
</feature>
<proteinExistence type="predicted"/>
<gene>
    <name evidence="2" type="ORF">FSPOR_9231</name>
</gene>
<comment type="caution">
    <text evidence="2">The sequence shown here is derived from an EMBL/GenBank/DDBJ whole genome shotgun (WGS) entry which is preliminary data.</text>
</comment>
<dbReference type="EMBL" id="PXOF01000144">
    <property type="protein sequence ID" value="RGP62651.1"/>
    <property type="molecule type" value="Genomic_DNA"/>
</dbReference>
<reference evidence="2 3" key="1">
    <citation type="journal article" date="2018" name="PLoS Pathog.">
        <title>Evolution of structural diversity of trichothecenes, a family of toxins produced by plant pathogenic and entomopathogenic fungi.</title>
        <authorList>
            <person name="Proctor R.H."/>
            <person name="McCormick S.P."/>
            <person name="Kim H.S."/>
            <person name="Cardoza R.E."/>
            <person name="Stanley A.M."/>
            <person name="Lindo L."/>
            <person name="Kelly A."/>
            <person name="Brown D.W."/>
            <person name="Lee T."/>
            <person name="Vaughan M.M."/>
            <person name="Alexander N.J."/>
            <person name="Busman M."/>
            <person name="Gutierrez S."/>
        </authorList>
    </citation>
    <scope>NUCLEOTIDE SEQUENCE [LARGE SCALE GENOMIC DNA]</scope>
    <source>
        <strain evidence="2 3">NRRL 3299</strain>
    </source>
</reference>
<sequence length="365" mass="41862">MPSSQEAPPCTGQDLRIFNPPVETRTFSLFSKLPYDIRYMIWKKAMAFERFIKIQLLYRGCVDDREISVNHPDGYVINVPWPEEMIHDPMLNPFLVTCSDSRTVAIVFYRVRLPCYFEGPDGMRRPGTLHVCPETDTIHVNSSRASYFVSMDYIVALCKLVYVNDFNKVGLSNLALSISSQFLPFGQAEMFKAVVHRLSHIIFVQQNKVRRNRPSRSLQANFLPQLCHSIPICGSTIAFGRLPADPRAIQDDLRSVHMGSDLHRIGYISWCACLRAKGIEANDLDVEWRFLLSSMTEETLQITDRESALRWLGSESCNDNRTKTLPTVVGFWMFPLHAVLSKTHRRQESMNMVDSPPELYVAHLR</sequence>
<keyword evidence="3" id="KW-1185">Reference proteome</keyword>
<dbReference type="AlphaFoldDB" id="A0A395RRC1"/>
<accession>A0A395RRC1</accession>
<dbReference type="Pfam" id="PF20150">
    <property type="entry name" value="2EXR"/>
    <property type="match status" value="1"/>
</dbReference>
<dbReference type="PANTHER" id="PTHR35910">
    <property type="entry name" value="2EXR DOMAIN-CONTAINING PROTEIN"/>
    <property type="match status" value="1"/>
</dbReference>
<dbReference type="PANTHER" id="PTHR35910:SF6">
    <property type="entry name" value="2EXR DOMAIN-CONTAINING PROTEIN"/>
    <property type="match status" value="1"/>
</dbReference>
<evidence type="ECO:0000313" key="3">
    <source>
        <dbReference type="Proteomes" id="UP000266152"/>
    </source>
</evidence>
<dbReference type="Proteomes" id="UP000266152">
    <property type="component" value="Unassembled WGS sequence"/>
</dbReference>
<dbReference type="InterPro" id="IPR045518">
    <property type="entry name" value="2EXR"/>
</dbReference>
<organism evidence="2 3">
    <name type="scientific">Fusarium sporotrichioides</name>
    <dbReference type="NCBI Taxonomy" id="5514"/>
    <lineage>
        <taxon>Eukaryota</taxon>
        <taxon>Fungi</taxon>
        <taxon>Dikarya</taxon>
        <taxon>Ascomycota</taxon>
        <taxon>Pezizomycotina</taxon>
        <taxon>Sordariomycetes</taxon>
        <taxon>Hypocreomycetidae</taxon>
        <taxon>Hypocreales</taxon>
        <taxon>Nectriaceae</taxon>
        <taxon>Fusarium</taxon>
    </lineage>
</organism>
<evidence type="ECO:0000259" key="1">
    <source>
        <dbReference type="Pfam" id="PF20150"/>
    </source>
</evidence>
<evidence type="ECO:0000313" key="2">
    <source>
        <dbReference type="EMBL" id="RGP62651.1"/>
    </source>
</evidence>
<dbReference type="STRING" id="5514.A0A395RRC1"/>
<protein>
    <recommendedName>
        <fullName evidence="1">2EXR domain-containing protein</fullName>
    </recommendedName>
</protein>
<name>A0A395RRC1_FUSSP</name>